<evidence type="ECO:0000313" key="2">
    <source>
        <dbReference type="Proteomes" id="UP000198588"/>
    </source>
</evidence>
<dbReference type="Proteomes" id="UP000198588">
    <property type="component" value="Unassembled WGS sequence"/>
</dbReference>
<reference evidence="1 2" key="1">
    <citation type="submission" date="2016-10" db="EMBL/GenBank/DDBJ databases">
        <authorList>
            <person name="de Groot N.N."/>
        </authorList>
    </citation>
    <scope>NUCLEOTIDE SEQUENCE [LARGE SCALE GENOMIC DNA]</scope>
    <source>
        <strain evidence="1 2">CGMCC 1.12097</strain>
    </source>
</reference>
<dbReference type="EMBL" id="FMXM01000026">
    <property type="protein sequence ID" value="SDA97502.1"/>
    <property type="molecule type" value="Genomic_DNA"/>
</dbReference>
<evidence type="ECO:0000313" key="1">
    <source>
        <dbReference type="EMBL" id="SDA97502.1"/>
    </source>
</evidence>
<sequence>MAHIATLDSRQEAALQAVADKFIAQHKGDAVKALKEMIVLNGHLQERLDAAEGGRRAGGRGLAGEM</sequence>
<name>A0A1G5ZSC5_9HYPH</name>
<dbReference type="RefSeq" id="WP_091585542.1">
    <property type="nucleotide sequence ID" value="NZ_FMXM01000026.1"/>
</dbReference>
<dbReference type="STRING" id="1165689.SAMN02927914_05909"/>
<accession>A0A1G5ZSC5</accession>
<proteinExistence type="predicted"/>
<organism evidence="1 2">
    <name type="scientific">Mesorhizobium qingshengii</name>
    <dbReference type="NCBI Taxonomy" id="1165689"/>
    <lineage>
        <taxon>Bacteria</taxon>
        <taxon>Pseudomonadati</taxon>
        <taxon>Pseudomonadota</taxon>
        <taxon>Alphaproteobacteria</taxon>
        <taxon>Hyphomicrobiales</taxon>
        <taxon>Phyllobacteriaceae</taxon>
        <taxon>Mesorhizobium</taxon>
    </lineage>
</organism>
<dbReference type="OrthoDB" id="8086076at2"/>
<gene>
    <name evidence="1" type="ORF">SAMN02927914_05909</name>
</gene>
<dbReference type="AlphaFoldDB" id="A0A1G5ZSC5"/>
<protein>
    <submittedName>
        <fullName evidence="1">Uncharacterized protein</fullName>
    </submittedName>
</protein>